<keyword evidence="8" id="KW-0966">Cell projection</keyword>
<proteinExistence type="inferred from homology"/>
<evidence type="ECO:0000256" key="1">
    <source>
        <dbReference type="ARBA" id="ARBA00004611"/>
    </source>
</evidence>
<dbReference type="PANTHER" id="PTHR14871:SF1">
    <property type="entry name" value="DYNEIN REGULATORY COMPLEX PROTEIN 9"/>
    <property type="match status" value="1"/>
</dbReference>
<keyword evidence="6" id="KW-0969">Cilium</keyword>
<keyword evidence="4" id="KW-0963">Cytoplasm</keyword>
<evidence type="ECO:0000256" key="5">
    <source>
        <dbReference type="ARBA" id="ARBA00022846"/>
    </source>
</evidence>
<dbReference type="AlphaFoldDB" id="A0A2A4IUX8"/>
<dbReference type="PANTHER" id="PTHR14871">
    <property type="entry name" value="DYNEIN REGULATORY COMPLEX PROTEIN 9"/>
    <property type="match status" value="1"/>
</dbReference>
<dbReference type="InterPro" id="IPR000048">
    <property type="entry name" value="IQ_motif_EF-hand-BS"/>
</dbReference>
<keyword evidence="7" id="KW-0206">Cytoskeleton</keyword>
<comment type="caution">
    <text evidence="10">The sequence shown here is derived from an EMBL/GenBank/DDBJ whole genome shotgun (WGS) entry which is preliminary data.</text>
</comment>
<dbReference type="InterPro" id="IPR042618">
    <property type="entry name" value="IQCG"/>
</dbReference>
<reference evidence="10" key="1">
    <citation type="submission" date="2017-09" db="EMBL/GenBank/DDBJ databases">
        <title>Contemporary evolution of a Lepidopteran species, Heliothis virescens, in response to modern agricultural practices.</title>
        <authorList>
            <person name="Fritz M.L."/>
            <person name="Deyonke A.M."/>
            <person name="Papanicolaou A."/>
            <person name="Micinski S."/>
            <person name="Westbrook J."/>
            <person name="Gould F."/>
        </authorList>
    </citation>
    <scope>NUCLEOTIDE SEQUENCE [LARGE SCALE GENOMIC DNA]</scope>
    <source>
        <strain evidence="10">HvINT-</strain>
        <tissue evidence="10">Whole body</tissue>
    </source>
</reference>
<evidence type="ECO:0000256" key="8">
    <source>
        <dbReference type="ARBA" id="ARBA00023273"/>
    </source>
</evidence>
<comment type="subcellular location">
    <subcellularLocation>
        <location evidence="1">Cytoplasm</location>
        <location evidence="1">Cytoskeleton</location>
        <location evidence="1">Flagellum axoneme</location>
    </subcellularLocation>
</comment>
<dbReference type="GO" id="GO:0031514">
    <property type="term" value="C:motile cilium"/>
    <property type="evidence" value="ECO:0007669"/>
    <property type="project" value="TreeGrafter"/>
</dbReference>
<dbReference type="STRING" id="7102.A0A2A4IUX8"/>
<organism evidence="10">
    <name type="scientific">Heliothis virescens</name>
    <name type="common">Tobacco budworm moth</name>
    <dbReference type="NCBI Taxonomy" id="7102"/>
    <lineage>
        <taxon>Eukaryota</taxon>
        <taxon>Metazoa</taxon>
        <taxon>Ecdysozoa</taxon>
        <taxon>Arthropoda</taxon>
        <taxon>Hexapoda</taxon>
        <taxon>Insecta</taxon>
        <taxon>Pterygota</taxon>
        <taxon>Neoptera</taxon>
        <taxon>Endopterygota</taxon>
        <taxon>Lepidoptera</taxon>
        <taxon>Glossata</taxon>
        <taxon>Ditrysia</taxon>
        <taxon>Noctuoidea</taxon>
        <taxon>Noctuidae</taxon>
        <taxon>Heliothinae</taxon>
        <taxon>Heliothis</taxon>
    </lineage>
</organism>
<keyword evidence="5" id="KW-0282">Flagellum</keyword>
<dbReference type="GO" id="GO:0044782">
    <property type="term" value="P:cilium organization"/>
    <property type="evidence" value="ECO:0007669"/>
    <property type="project" value="TreeGrafter"/>
</dbReference>
<name>A0A2A4IUX8_HELVI</name>
<sequence length="385" mass="45711">MQEIVSIKSTYKVGSSTVTFKEGHSTVSSKDELPEEQKSETDSFCLPYFQAIMFASVIEDAITQLRILGECNNELRITKTMADIATLHAKKYQIREPKVKDDMVGINTKNLGCMQYKLDKLMADRTYFTDVLMETYLELALDRCFHSLMQSNQDVEDKEVYRYRLTEEEAKNRITRRELMKQLRQQRNHNKTVAYDTDFAIDKLKSKVEDAALNTEIRGRYITNWERARTEQHTQTIHDKEEGPSQSISYYRNRADQEHRIHTEVELLVNIFINDTLRKVEHWMNKYDDDMEEIDLKIAIMKNKYQDKMDKRLEMEQMLADHTELMKNWLQFKVEREKAREYKDKMMRSAIVVQSWWRGLLVRLELGPYKPKKKPPPKPAPKKKK</sequence>
<evidence type="ECO:0000256" key="7">
    <source>
        <dbReference type="ARBA" id="ARBA00023212"/>
    </source>
</evidence>
<dbReference type="EMBL" id="NWSH01006389">
    <property type="protein sequence ID" value="PCG63469.1"/>
    <property type="molecule type" value="Genomic_DNA"/>
</dbReference>
<evidence type="ECO:0000256" key="3">
    <source>
        <dbReference type="ARBA" id="ARBA00013738"/>
    </source>
</evidence>
<dbReference type="CDD" id="cd23766">
    <property type="entry name" value="IQCG"/>
    <property type="match status" value="1"/>
</dbReference>
<evidence type="ECO:0000256" key="6">
    <source>
        <dbReference type="ARBA" id="ARBA00023069"/>
    </source>
</evidence>
<evidence type="ECO:0000256" key="4">
    <source>
        <dbReference type="ARBA" id="ARBA00022490"/>
    </source>
</evidence>
<evidence type="ECO:0000256" key="2">
    <source>
        <dbReference type="ARBA" id="ARBA00008222"/>
    </source>
</evidence>
<dbReference type="Pfam" id="PF00612">
    <property type="entry name" value="IQ"/>
    <property type="match status" value="1"/>
</dbReference>
<evidence type="ECO:0000313" key="10">
    <source>
        <dbReference type="EMBL" id="PCG63469.1"/>
    </source>
</evidence>
<dbReference type="PROSITE" id="PS50096">
    <property type="entry name" value="IQ"/>
    <property type="match status" value="1"/>
</dbReference>
<dbReference type="GO" id="GO:0005737">
    <property type="term" value="C:cytoplasm"/>
    <property type="evidence" value="ECO:0007669"/>
    <property type="project" value="TreeGrafter"/>
</dbReference>
<gene>
    <name evidence="10" type="ORF">B5V51_12245</name>
</gene>
<comment type="similarity">
    <text evidence="2">Belongs to the DRC9 family.</text>
</comment>
<accession>A0A2A4IUX8</accession>
<evidence type="ECO:0000256" key="9">
    <source>
        <dbReference type="ARBA" id="ARBA00032183"/>
    </source>
</evidence>
<protein>
    <recommendedName>
        <fullName evidence="3">Dynein regulatory complex protein 9</fullName>
    </recommendedName>
    <alternativeName>
        <fullName evidence="9">IQ domain-containing protein G</fullName>
    </alternativeName>
</protein>